<reference evidence="2" key="2">
    <citation type="journal article" date="2015" name="Fish Shellfish Immunol.">
        <title>Early steps in the European eel (Anguilla anguilla)-Vibrio vulnificus interaction in the gills: Role of the RtxA13 toxin.</title>
        <authorList>
            <person name="Callol A."/>
            <person name="Pajuelo D."/>
            <person name="Ebbesson L."/>
            <person name="Teles M."/>
            <person name="MacKenzie S."/>
            <person name="Amaro C."/>
        </authorList>
    </citation>
    <scope>NUCLEOTIDE SEQUENCE</scope>
</reference>
<keyword evidence="1" id="KW-0812">Transmembrane</keyword>
<dbReference type="AlphaFoldDB" id="A0A0E9SXF7"/>
<sequence length="82" mass="9787">MQRIYNKVLNMTTLFKIMLIFLITFGPLKWGSAYKKACNVYLYEYLYLNTRKDRADAIRCLYFKKQITPTSQPSSFHDFLNS</sequence>
<dbReference type="EMBL" id="GBXM01062533">
    <property type="protein sequence ID" value="JAH46044.1"/>
    <property type="molecule type" value="Transcribed_RNA"/>
</dbReference>
<accession>A0A0E9SXF7</accession>
<reference evidence="2" key="1">
    <citation type="submission" date="2014-11" db="EMBL/GenBank/DDBJ databases">
        <authorList>
            <person name="Amaro Gonzalez C."/>
        </authorList>
    </citation>
    <scope>NUCLEOTIDE SEQUENCE</scope>
</reference>
<keyword evidence="1" id="KW-1133">Transmembrane helix</keyword>
<organism evidence="2">
    <name type="scientific">Anguilla anguilla</name>
    <name type="common">European freshwater eel</name>
    <name type="synonym">Muraena anguilla</name>
    <dbReference type="NCBI Taxonomy" id="7936"/>
    <lineage>
        <taxon>Eukaryota</taxon>
        <taxon>Metazoa</taxon>
        <taxon>Chordata</taxon>
        <taxon>Craniata</taxon>
        <taxon>Vertebrata</taxon>
        <taxon>Euteleostomi</taxon>
        <taxon>Actinopterygii</taxon>
        <taxon>Neopterygii</taxon>
        <taxon>Teleostei</taxon>
        <taxon>Anguilliformes</taxon>
        <taxon>Anguillidae</taxon>
        <taxon>Anguilla</taxon>
    </lineage>
</organism>
<proteinExistence type="predicted"/>
<feature type="transmembrane region" description="Helical" evidence="1">
    <location>
        <begin position="12"/>
        <end position="30"/>
    </location>
</feature>
<evidence type="ECO:0000256" key="1">
    <source>
        <dbReference type="SAM" id="Phobius"/>
    </source>
</evidence>
<protein>
    <submittedName>
        <fullName evidence="2">Uncharacterized protein</fullName>
    </submittedName>
</protein>
<evidence type="ECO:0000313" key="2">
    <source>
        <dbReference type="EMBL" id="JAH46044.1"/>
    </source>
</evidence>
<name>A0A0E9SXF7_ANGAN</name>
<keyword evidence="1" id="KW-0472">Membrane</keyword>